<keyword evidence="1" id="KW-0732">Signal</keyword>
<comment type="caution">
    <text evidence="2">The sequence shown here is derived from an EMBL/GenBank/DDBJ whole genome shotgun (WGS) entry which is preliminary data.</text>
</comment>
<dbReference type="Proteomes" id="UP000472839">
    <property type="component" value="Unassembled WGS sequence"/>
</dbReference>
<proteinExistence type="predicted"/>
<dbReference type="RefSeq" id="WP_152279383.1">
    <property type="nucleotide sequence ID" value="NZ_WFKK01000001.1"/>
</dbReference>
<organism evidence="2 3">
    <name type="scientific">Poseidonibacter ostreae</name>
    <dbReference type="NCBI Taxonomy" id="2654171"/>
    <lineage>
        <taxon>Bacteria</taxon>
        <taxon>Pseudomonadati</taxon>
        <taxon>Campylobacterota</taxon>
        <taxon>Epsilonproteobacteria</taxon>
        <taxon>Campylobacterales</taxon>
        <taxon>Arcobacteraceae</taxon>
        <taxon>Poseidonibacter</taxon>
    </lineage>
</organism>
<reference evidence="2 3" key="1">
    <citation type="submission" date="2019-10" db="EMBL/GenBank/DDBJ databases">
        <title>Poseidonibacter ostreae sp. nov., isolated from the gut of the Ostrea denselamellosa.</title>
        <authorList>
            <person name="Choi A."/>
        </authorList>
    </citation>
    <scope>NUCLEOTIDE SEQUENCE [LARGE SCALE GENOMIC DNA]</scope>
    <source>
        <strain evidence="2 3">SJOD-M-33</strain>
    </source>
</reference>
<sequence>MKKLKFSIVTLSLLATMSANALDLSTVTNAVDTFNSKKEQFSSLDLSSLGLDGFDYDDVTNLSVSAFGGFLSAECAIPTIPSISEAFCATLLSGKATNLDYSLNLGLCEVGAGGGAGGDTIEETQNKYRNMAIEMCNKGAKSVNYISQSANKYVAELGGKVVSATAPITTVKMESKYAQKRDISLNDVKLPNGKKKSDYVKPDGTLGFDKMYDNSNDIPKALRTAYFGDNYALYNIYEKFAENATPDSSGKVNFKDMIPDVPETFLDYIQETQVMAKEAFAEIPTIYEIEKKLNNEFSDLTKDNPVSLNGSSTNMKAQLLSNKKALLQEFMDINVSASEYDDSDVKVLAKTLNAIEKKENIAFSESEDTYKYENGYIINPSLLKANALSSNNKIIYADKVRRQQRAEINRMADFMRKRKNNQEMVKLLAEKVFIANFDFNSQIAEKEIDEILSQAQTN</sequence>
<evidence type="ECO:0000313" key="3">
    <source>
        <dbReference type="Proteomes" id="UP000472839"/>
    </source>
</evidence>
<feature type="signal peptide" evidence="1">
    <location>
        <begin position="1"/>
        <end position="21"/>
    </location>
</feature>
<gene>
    <name evidence="2" type="ORF">GBG19_00160</name>
</gene>
<evidence type="ECO:0000256" key="1">
    <source>
        <dbReference type="SAM" id="SignalP"/>
    </source>
</evidence>
<evidence type="ECO:0008006" key="4">
    <source>
        <dbReference type="Google" id="ProtNLM"/>
    </source>
</evidence>
<accession>A0A6L4WWL6</accession>
<dbReference type="EMBL" id="WFKK01000001">
    <property type="protein sequence ID" value="KAB7891281.1"/>
    <property type="molecule type" value="Genomic_DNA"/>
</dbReference>
<protein>
    <recommendedName>
        <fullName evidence="4">Conjugal transfer protein TraG</fullName>
    </recommendedName>
</protein>
<feature type="chain" id="PRO_5026999082" description="Conjugal transfer protein TraG" evidence="1">
    <location>
        <begin position="22"/>
        <end position="458"/>
    </location>
</feature>
<evidence type="ECO:0000313" key="2">
    <source>
        <dbReference type="EMBL" id="KAB7891281.1"/>
    </source>
</evidence>
<dbReference type="AlphaFoldDB" id="A0A6L4WWL6"/>
<name>A0A6L4WWL6_9BACT</name>